<dbReference type="PANTHER" id="PTHR30308">
    <property type="entry name" value="TMRNA-BINDING COMPONENT OF TRANS-TRANSLATION TAGGING COMPLEX"/>
    <property type="match status" value="1"/>
</dbReference>
<comment type="subcellular location">
    <subcellularLocation>
        <location evidence="1">Cytoplasm</location>
    </subcellularLocation>
    <text evidence="1">The tmRNA-SmpB complex associates with stalled 70S ribosomes.</text>
</comment>
<dbReference type="RefSeq" id="WP_036439000.1">
    <property type="nucleotide sequence ID" value="NZ_CP011538.1"/>
</dbReference>
<dbReference type="NCBIfam" id="TIGR00086">
    <property type="entry name" value="smpB"/>
    <property type="match status" value="1"/>
</dbReference>
<comment type="function">
    <text evidence="1">Required for rescue of stalled ribosomes mediated by trans-translation. Binds to transfer-messenger RNA (tmRNA), required for stable association of tmRNA with ribosomes. tmRNA and SmpB together mimic tRNA shape, replacing the anticodon stem-loop with SmpB. tmRNA is encoded by the ssrA gene; the 2 termini fold to resemble tRNA(Ala) and it encodes a 'tag peptide', a short internal open reading frame. During trans-translation Ala-aminoacylated tmRNA acts like a tRNA, entering the A-site of stalled ribosomes, displacing the stalled mRNA. The ribosome then switches to translate the ORF on the tmRNA; the nascent peptide is terminated with the 'tag peptide' encoded by the tmRNA and targeted for degradation. The ribosome is freed to recommence translation, which seems to be the essential function of trans-translation.</text>
</comment>
<dbReference type="Pfam" id="PF01668">
    <property type="entry name" value="SmpB"/>
    <property type="match status" value="1"/>
</dbReference>
<dbReference type="GO" id="GO:0070929">
    <property type="term" value="P:trans-translation"/>
    <property type="evidence" value="ECO:0007669"/>
    <property type="project" value="UniProtKB-UniRule"/>
</dbReference>
<gene>
    <name evidence="1 2" type="primary">smpB</name>
    <name evidence="2" type="ORF">KN71_001185</name>
</gene>
<evidence type="ECO:0000256" key="1">
    <source>
        <dbReference type="HAMAP-Rule" id="MF_00023"/>
    </source>
</evidence>
<dbReference type="InterPro" id="IPR000037">
    <property type="entry name" value="SsrA-bd_prot"/>
</dbReference>
<dbReference type="PANTHER" id="PTHR30308:SF2">
    <property type="entry name" value="SSRA-BINDING PROTEIN"/>
    <property type="match status" value="1"/>
</dbReference>
<dbReference type="CDD" id="cd09294">
    <property type="entry name" value="SmpB"/>
    <property type="match status" value="1"/>
</dbReference>
<evidence type="ECO:0000313" key="2">
    <source>
        <dbReference type="EMBL" id="AYN65317.1"/>
    </source>
</evidence>
<dbReference type="SUPFAM" id="SSF74982">
    <property type="entry name" value="Small protein B (SmpB)"/>
    <property type="match status" value="1"/>
</dbReference>
<dbReference type="Proteomes" id="UP000029712">
    <property type="component" value="Chromosome"/>
</dbReference>
<dbReference type="InterPro" id="IPR023620">
    <property type="entry name" value="SmpB"/>
</dbReference>
<keyword evidence="1" id="KW-0963">Cytoplasm</keyword>
<reference evidence="2 3" key="1">
    <citation type="submission" date="2014-08" db="EMBL/GenBank/DDBJ databases">
        <authorList>
            <person name="Kuleshov K."/>
            <person name="Dedkov V."/>
            <person name="Markelov M."/>
            <person name="Pimkina E."/>
        </authorList>
    </citation>
    <scope>NUCLEOTIDE SEQUENCE [LARGE SCALE GENOMIC DNA]</scope>
    <source>
        <strain evidence="3">TOA</strain>
    </source>
</reference>
<dbReference type="AlphaFoldDB" id="A0A2K9YST1"/>
<dbReference type="GO" id="GO:0005829">
    <property type="term" value="C:cytosol"/>
    <property type="evidence" value="ECO:0007669"/>
    <property type="project" value="TreeGrafter"/>
</dbReference>
<dbReference type="EMBL" id="CP033021">
    <property type="protein sequence ID" value="AYN65317.1"/>
    <property type="molecule type" value="Genomic_DNA"/>
</dbReference>
<proteinExistence type="inferred from homology"/>
<dbReference type="Gene3D" id="2.40.280.10">
    <property type="match status" value="1"/>
</dbReference>
<protein>
    <recommendedName>
        <fullName evidence="1">SsrA-binding protein</fullName>
    </recommendedName>
    <alternativeName>
        <fullName evidence="1">Small protein B</fullName>
    </alternativeName>
</protein>
<sequence>MPKLIISNKFIKSNYEIDSTYECGISLLGWEVKSLRAKNAKLDNSFCSISNNLELWINNLNIAQYMQVKGDLKRSRKLLMHKSEILKLKNKQEKFSFVIVPTSIYWSNNHIKVEIALAKALKKYDKRAKERENEIKKQIKSSY</sequence>
<dbReference type="GO" id="GO:0070930">
    <property type="term" value="P:trans-translation-dependent protein tagging"/>
    <property type="evidence" value="ECO:0007669"/>
    <property type="project" value="TreeGrafter"/>
</dbReference>
<dbReference type="InterPro" id="IPR020081">
    <property type="entry name" value="SsrA-bd_prot_CS"/>
</dbReference>
<organism evidence="2 3">
    <name type="scientific">Metamycoplasma hominis</name>
    <name type="common">Mycoplasma hominis</name>
    <dbReference type="NCBI Taxonomy" id="2098"/>
    <lineage>
        <taxon>Bacteria</taxon>
        <taxon>Bacillati</taxon>
        <taxon>Mycoplasmatota</taxon>
        <taxon>Mycoplasmoidales</taxon>
        <taxon>Metamycoplasmataceae</taxon>
        <taxon>Metamycoplasma</taxon>
    </lineage>
</organism>
<evidence type="ECO:0000313" key="3">
    <source>
        <dbReference type="Proteomes" id="UP000029712"/>
    </source>
</evidence>
<dbReference type="NCBIfam" id="NF003843">
    <property type="entry name" value="PRK05422.1"/>
    <property type="match status" value="1"/>
</dbReference>
<accession>A0A2K9YST1</accession>
<dbReference type="HAMAP" id="MF_00023">
    <property type="entry name" value="SmpB"/>
    <property type="match status" value="1"/>
</dbReference>
<keyword evidence="1" id="KW-0694">RNA-binding</keyword>
<dbReference type="PROSITE" id="PS01317">
    <property type="entry name" value="SSRP"/>
    <property type="match status" value="1"/>
</dbReference>
<dbReference type="GO" id="GO:0003723">
    <property type="term" value="F:RNA binding"/>
    <property type="evidence" value="ECO:0007669"/>
    <property type="project" value="UniProtKB-UniRule"/>
</dbReference>
<dbReference type="OrthoDB" id="9805462at2"/>
<reference evidence="2 3" key="2">
    <citation type="submission" date="2018-10" db="EMBL/GenBank/DDBJ databases">
        <title>Detection and isolation of Mycoplasma hominis as a predominant microorganism from pelvic cavity of patient with salpingitis and tubo-ovarian abscess.</title>
        <authorList>
            <person name="Guschin A.E."/>
            <person name="Khayrullina G.A."/>
            <person name="Rakovskaya I.V."/>
            <person name="Shelenkov A.A."/>
            <person name="Shagin D.A."/>
        </authorList>
    </citation>
    <scope>NUCLEOTIDE SEQUENCE [LARGE SCALE GENOMIC DNA]</scope>
    <source>
        <strain evidence="3">TOA</strain>
    </source>
</reference>
<name>A0A2K9YST1_METHO</name>
<comment type="similarity">
    <text evidence="1">Belongs to the SmpB family.</text>
</comment>